<feature type="transmembrane region" description="Helical" evidence="1">
    <location>
        <begin position="72"/>
        <end position="90"/>
    </location>
</feature>
<dbReference type="RefSeq" id="WP_091674130.1">
    <property type="nucleotide sequence ID" value="NZ_FOKG01000009.1"/>
</dbReference>
<proteinExistence type="predicted"/>
<feature type="transmembrane region" description="Helical" evidence="1">
    <location>
        <begin position="12"/>
        <end position="34"/>
    </location>
</feature>
<keyword evidence="1" id="KW-0812">Transmembrane</keyword>
<name>A0A1I1AHP9_9PSEU</name>
<gene>
    <name evidence="2" type="ORF">SAMN05216266_109126</name>
</gene>
<protein>
    <submittedName>
        <fullName evidence="2">Uncharacterized protein</fullName>
    </submittedName>
</protein>
<dbReference type="EMBL" id="FOKG01000009">
    <property type="protein sequence ID" value="SFB37022.1"/>
    <property type="molecule type" value="Genomic_DNA"/>
</dbReference>
<dbReference type="Proteomes" id="UP000243799">
    <property type="component" value="Unassembled WGS sequence"/>
</dbReference>
<keyword evidence="1" id="KW-0472">Membrane</keyword>
<accession>A0A1I1AHP9</accession>
<feature type="transmembrane region" description="Helical" evidence="1">
    <location>
        <begin position="46"/>
        <end position="65"/>
    </location>
</feature>
<evidence type="ECO:0000313" key="2">
    <source>
        <dbReference type="EMBL" id="SFB37022.1"/>
    </source>
</evidence>
<evidence type="ECO:0000313" key="3">
    <source>
        <dbReference type="Proteomes" id="UP000243799"/>
    </source>
</evidence>
<keyword evidence="1" id="KW-1133">Transmembrane helix</keyword>
<sequence>MKTGIRSWQAPLEVKVTCGLLVGIPLVYLLLAVVLLTSPGAGTRVFLVPGTTLLFGLLVAAGIALRMAFARVAAYAVVVIFGILHAFLLMGAELLWIKLFSLVAAAGYIYAGVLLSSGPVRRFVLGNAA</sequence>
<reference evidence="3" key="1">
    <citation type="submission" date="2016-10" db="EMBL/GenBank/DDBJ databases">
        <authorList>
            <person name="Varghese N."/>
            <person name="Submissions S."/>
        </authorList>
    </citation>
    <scope>NUCLEOTIDE SEQUENCE [LARGE SCALE GENOMIC DNA]</scope>
    <source>
        <strain evidence="3">CGMCC 4.3568</strain>
    </source>
</reference>
<organism evidence="2 3">
    <name type="scientific">Amycolatopsis marina</name>
    <dbReference type="NCBI Taxonomy" id="490629"/>
    <lineage>
        <taxon>Bacteria</taxon>
        <taxon>Bacillati</taxon>
        <taxon>Actinomycetota</taxon>
        <taxon>Actinomycetes</taxon>
        <taxon>Pseudonocardiales</taxon>
        <taxon>Pseudonocardiaceae</taxon>
        <taxon>Amycolatopsis</taxon>
    </lineage>
</organism>
<keyword evidence="3" id="KW-1185">Reference proteome</keyword>
<dbReference type="OrthoDB" id="3631949at2"/>
<dbReference type="STRING" id="490629.SAMN05216266_109126"/>
<feature type="transmembrane region" description="Helical" evidence="1">
    <location>
        <begin position="96"/>
        <end position="115"/>
    </location>
</feature>
<evidence type="ECO:0000256" key="1">
    <source>
        <dbReference type="SAM" id="Phobius"/>
    </source>
</evidence>
<dbReference type="AlphaFoldDB" id="A0A1I1AHP9"/>